<proteinExistence type="predicted"/>
<keyword evidence="3" id="KW-1185">Reference proteome</keyword>
<feature type="compositionally biased region" description="Polar residues" evidence="1">
    <location>
        <begin position="75"/>
        <end position="87"/>
    </location>
</feature>
<dbReference type="EMBL" id="CAJB01000268">
    <property type="protein sequence ID" value="CCH78776.1"/>
    <property type="molecule type" value="Genomic_DNA"/>
</dbReference>
<dbReference type="AlphaFoldDB" id="A0A077LYR8"/>
<evidence type="ECO:0000313" key="2">
    <source>
        <dbReference type="EMBL" id="CCH78776.1"/>
    </source>
</evidence>
<name>A0A077LYR8_9MICO</name>
<dbReference type="Proteomes" id="UP000035721">
    <property type="component" value="Unassembled WGS sequence"/>
</dbReference>
<sequence length="87" mass="8887">MVAGGPYAGAIGSAQPIPAARPAPLDLTHRVRAVVPRPRVLPLLVGRGARRPADVVSSGQPTALTRSLPTLIGSPDNTELHPTSLVG</sequence>
<evidence type="ECO:0000313" key="3">
    <source>
        <dbReference type="Proteomes" id="UP000035721"/>
    </source>
</evidence>
<accession>A0A077LYR8</accession>
<dbReference type="STRING" id="1194083.BN12_340016"/>
<feature type="compositionally biased region" description="Polar residues" evidence="1">
    <location>
        <begin position="57"/>
        <end position="68"/>
    </location>
</feature>
<feature type="region of interest" description="Disordered" evidence="1">
    <location>
        <begin position="1"/>
        <end position="21"/>
    </location>
</feature>
<reference evidence="2 3" key="1">
    <citation type="journal article" date="2013" name="ISME J.">
        <title>A metabolic model for members of the genus Tetrasphaera involved in enhanced biological phosphorus removal.</title>
        <authorList>
            <person name="Kristiansen R."/>
            <person name="Nguyen H.T.T."/>
            <person name="Saunders A.M."/>
            <person name="Nielsen J.L."/>
            <person name="Wimmer R."/>
            <person name="Le V.Q."/>
            <person name="McIlroy S.J."/>
            <person name="Petrovski S."/>
            <person name="Seviour R.J."/>
            <person name="Calteau A."/>
            <person name="Nielsen K.L."/>
            <person name="Nielsen P.H."/>
        </authorList>
    </citation>
    <scope>NUCLEOTIDE SEQUENCE [LARGE SCALE GENOMIC DNA]</scope>
    <source>
        <strain evidence="2 3">T1-X7</strain>
    </source>
</reference>
<evidence type="ECO:0000256" key="1">
    <source>
        <dbReference type="SAM" id="MobiDB-lite"/>
    </source>
</evidence>
<protein>
    <submittedName>
        <fullName evidence="2">Uncharacterized protein</fullName>
    </submittedName>
</protein>
<gene>
    <name evidence="2" type="ORF">BN12_340016</name>
</gene>
<organism evidence="2 3">
    <name type="scientific">Nostocoides japonicum T1-X7</name>
    <dbReference type="NCBI Taxonomy" id="1194083"/>
    <lineage>
        <taxon>Bacteria</taxon>
        <taxon>Bacillati</taxon>
        <taxon>Actinomycetota</taxon>
        <taxon>Actinomycetes</taxon>
        <taxon>Micrococcales</taxon>
        <taxon>Intrasporangiaceae</taxon>
        <taxon>Nostocoides</taxon>
    </lineage>
</organism>
<feature type="region of interest" description="Disordered" evidence="1">
    <location>
        <begin position="51"/>
        <end position="87"/>
    </location>
</feature>
<comment type="caution">
    <text evidence="2">The sequence shown here is derived from an EMBL/GenBank/DDBJ whole genome shotgun (WGS) entry which is preliminary data.</text>
</comment>